<evidence type="ECO:0000259" key="1">
    <source>
        <dbReference type="PROSITE" id="PS50853"/>
    </source>
</evidence>
<reference evidence="3" key="1">
    <citation type="submission" date="2018-06" db="EMBL/GenBank/DDBJ databases">
        <title>Genome assembly of Danube salmon.</title>
        <authorList>
            <person name="Macqueen D.J."/>
            <person name="Gundappa M.K."/>
        </authorList>
    </citation>
    <scope>NUCLEOTIDE SEQUENCE [LARGE SCALE GENOMIC DNA]</scope>
</reference>
<dbReference type="InterPro" id="IPR013783">
    <property type="entry name" value="Ig-like_fold"/>
</dbReference>
<proteinExistence type="predicted"/>
<dbReference type="AlphaFoldDB" id="A0A4W5N137"/>
<keyword evidence="3" id="KW-1185">Reference proteome</keyword>
<accession>A0A4W5N137</accession>
<dbReference type="InterPro" id="IPR003961">
    <property type="entry name" value="FN3_dom"/>
</dbReference>
<dbReference type="SUPFAM" id="SSF49265">
    <property type="entry name" value="Fibronectin type III"/>
    <property type="match status" value="1"/>
</dbReference>
<reference evidence="2" key="3">
    <citation type="submission" date="2025-09" db="UniProtKB">
        <authorList>
            <consortium name="Ensembl"/>
        </authorList>
    </citation>
    <scope>IDENTIFICATION</scope>
</reference>
<organism evidence="2 3">
    <name type="scientific">Hucho hucho</name>
    <name type="common">huchen</name>
    <dbReference type="NCBI Taxonomy" id="62062"/>
    <lineage>
        <taxon>Eukaryota</taxon>
        <taxon>Metazoa</taxon>
        <taxon>Chordata</taxon>
        <taxon>Craniata</taxon>
        <taxon>Vertebrata</taxon>
        <taxon>Euteleostomi</taxon>
        <taxon>Actinopterygii</taxon>
        <taxon>Neopterygii</taxon>
        <taxon>Teleostei</taxon>
        <taxon>Protacanthopterygii</taxon>
        <taxon>Salmoniformes</taxon>
        <taxon>Salmonidae</taxon>
        <taxon>Salmoninae</taxon>
        <taxon>Hucho</taxon>
    </lineage>
</organism>
<evidence type="ECO:0000313" key="2">
    <source>
        <dbReference type="Ensembl" id="ENSHHUP00000043330.1"/>
    </source>
</evidence>
<protein>
    <recommendedName>
        <fullName evidence="1">Fibronectin type-III domain-containing protein</fullName>
    </recommendedName>
</protein>
<dbReference type="Gene3D" id="2.60.40.10">
    <property type="entry name" value="Immunoglobulins"/>
    <property type="match status" value="1"/>
</dbReference>
<dbReference type="PROSITE" id="PS50853">
    <property type="entry name" value="FN3"/>
    <property type="match status" value="1"/>
</dbReference>
<evidence type="ECO:0000313" key="3">
    <source>
        <dbReference type="Proteomes" id="UP000314982"/>
    </source>
</evidence>
<dbReference type="Ensembl" id="ENSHHUT00000044956.1">
    <property type="protein sequence ID" value="ENSHHUP00000043330.1"/>
    <property type="gene ID" value="ENSHHUG00000026612.1"/>
</dbReference>
<dbReference type="GeneTree" id="ENSGT00390000004674"/>
<sequence>MPLPLSFTFSFSAPCMPEILSVTQINTTSVNVSFSAPNRAGAIYKVSIVAQDNRNTCTSRGTSCEILDLLCGEVYEVSAIATTTVGDSLPSYTIPLETAPCCPATLNVEQVTQAMTNVTWSMARGTHTYMTSLTSPKGNARCHTLDTNCLMGCITCGTNYTVSMEAISRTGHMSECTYHGFSSSACCPSGVKLYRMANNTLRVYWRSTGSLHNYMAKMVGSQSNYTCTPPPGGNTCEVPEIMCGDVYNVVVAPLTQDGAMVQFCPQRMYSVSCSGSNVGMVIYRGKRSLD</sequence>
<reference evidence="2" key="2">
    <citation type="submission" date="2025-08" db="UniProtKB">
        <authorList>
            <consortium name="Ensembl"/>
        </authorList>
    </citation>
    <scope>IDENTIFICATION</scope>
</reference>
<feature type="domain" description="Fibronectin type-III" evidence="1">
    <location>
        <begin position="16"/>
        <end position="101"/>
    </location>
</feature>
<dbReference type="CDD" id="cd00063">
    <property type="entry name" value="FN3"/>
    <property type="match status" value="1"/>
</dbReference>
<dbReference type="Proteomes" id="UP000314982">
    <property type="component" value="Unassembled WGS sequence"/>
</dbReference>
<dbReference type="InterPro" id="IPR036116">
    <property type="entry name" value="FN3_sf"/>
</dbReference>
<dbReference type="PANTHER" id="PTHR47135:SF1">
    <property type="entry name" value="FIBRONECTIN TYPE III DOMAIN-CONTAINING PROTEIN 7"/>
    <property type="match status" value="1"/>
</dbReference>
<name>A0A4W5N137_9TELE</name>
<dbReference type="Pfam" id="PF00041">
    <property type="entry name" value="fn3"/>
    <property type="match status" value="1"/>
</dbReference>
<dbReference type="PANTHER" id="PTHR47135">
    <property type="entry name" value="FIBRONECTIN TYPE III DOMAIN-CONTAINING PROTEIN 7"/>
    <property type="match status" value="1"/>
</dbReference>